<dbReference type="GO" id="GO:0000166">
    <property type="term" value="F:nucleotide binding"/>
    <property type="evidence" value="ECO:0007669"/>
    <property type="project" value="UniProtKB-KW"/>
</dbReference>
<keyword evidence="7" id="KW-1185">Reference proteome</keyword>
<protein>
    <recommendedName>
        <fullName evidence="8">Antitoxin</fullName>
    </recommendedName>
</protein>
<dbReference type="PANTHER" id="PTHR34139:SF1">
    <property type="entry name" value="RNASE MJ1380-RELATED"/>
    <property type="match status" value="1"/>
</dbReference>
<dbReference type="GO" id="GO:0016787">
    <property type="term" value="F:hydrolase activity"/>
    <property type="evidence" value="ECO:0007669"/>
    <property type="project" value="UniProtKB-KW"/>
</dbReference>
<evidence type="ECO:0000256" key="5">
    <source>
        <dbReference type="ARBA" id="ARBA00022801"/>
    </source>
</evidence>
<dbReference type="EMBL" id="NQXA01000008">
    <property type="protein sequence ID" value="PHQ29120.1"/>
    <property type="molecule type" value="Genomic_DNA"/>
</dbReference>
<dbReference type="Proteomes" id="UP000229433">
    <property type="component" value="Unassembled WGS sequence"/>
</dbReference>
<dbReference type="InterPro" id="IPR051813">
    <property type="entry name" value="HepT_RNase_toxin"/>
</dbReference>
<dbReference type="OrthoDB" id="955324at2"/>
<dbReference type="GO" id="GO:0004540">
    <property type="term" value="F:RNA nuclease activity"/>
    <property type="evidence" value="ECO:0007669"/>
    <property type="project" value="InterPro"/>
</dbReference>
<dbReference type="RefSeq" id="WP_099646322.1">
    <property type="nucleotide sequence ID" value="NZ_KZ319291.1"/>
</dbReference>
<evidence type="ECO:0008006" key="8">
    <source>
        <dbReference type="Google" id="ProtNLM"/>
    </source>
</evidence>
<gene>
    <name evidence="6" type="ORF">CJ305_10940</name>
</gene>
<evidence type="ECO:0000313" key="7">
    <source>
        <dbReference type="Proteomes" id="UP000229433"/>
    </source>
</evidence>
<dbReference type="GO" id="GO:0110001">
    <property type="term" value="C:toxin-antitoxin complex"/>
    <property type="evidence" value="ECO:0007669"/>
    <property type="project" value="InterPro"/>
</dbReference>
<name>A0A2G1VR68_9FLAO</name>
<dbReference type="Pfam" id="PF01934">
    <property type="entry name" value="HepT-like"/>
    <property type="match status" value="1"/>
</dbReference>
<dbReference type="AlphaFoldDB" id="A0A2G1VR68"/>
<evidence type="ECO:0000256" key="1">
    <source>
        <dbReference type="ARBA" id="ARBA00022553"/>
    </source>
</evidence>
<evidence type="ECO:0000256" key="3">
    <source>
        <dbReference type="ARBA" id="ARBA00022722"/>
    </source>
</evidence>
<keyword evidence="3" id="KW-0540">Nuclease</keyword>
<proteinExistence type="predicted"/>
<keyword evidence="4" id="KW-0547">Nucleotide-binding</keyword>
<keyword evidence="2" id="KW-1277">Toxin-antitoxin system</keyword>
<evidence type="ECO:0000256" key="2">
    <source>
        <dbReference type="ARBA" id="ARBA00022649"/>
    </source>
</evidence>
<evidence type="ECO:0000313" key="6">
    <source>
        <dbReference type="EMBL" id="PHQ29120.1"/>
    </source>
</evidence>
<dbReference type="InterPro" id="IPR008201">
    <property type="entry name" value="HepT-like"/>
</dbReference>
<evidence type="ECO:0000256" key="4">
    <source>
        <dbReference type="ARBA" id="ARBA00022741"/>
    </source>
</evidence>
<keyword evidence="1" id="KW-0597">Phosphoprotein</keyword>
<keyword evidence="5" id="KW-0378">Hydrolase</keyword>
<comment type="caution">
    <text evidence="6">The sequence shown here is derived from an EMBL/GenBank/DDBJ whole genome shotgun (WGS) entry which is preliminary data.</text>
</comment>
<sequence>MDQRIHKWLFDIKEAIEEIESFFDGKNETLEFYKSNTMLRRATERNLEIIGEAVNRIIKRDALFKSKITKTTAIIALRNEIIHVYDGVSDELIWSILIHHLPILKKEIDTLLEQA</sequence>
<dbReference type="PANTHER" id="PTHR34139">
    <property type="entry name" value="UPF0331 PROTEIN MJ0127"/>
    <property type="match status" value="1"/>
</dbReference>
<accession>A0A2G1VR68</accession>
<reference evidence="6 7" key="1">
    <citation type="submission" date="2017-08" db="EMBL/GenBank/DDBJ databases">
        <title>The whole genome shortgun sequences of strain Leeuwenhoekiella nanhaiensis G18 from the South China Sea.</title>
        <authorList>
            <person name="Liu Q."/>
        </authorList>
    </citation>
    <scope>NUCLEOTIDE SEQUENCE [LARGE SCALE GENOMIC DNA]</scope>
    <source>
        <strain evidence="6 7">G18</strain>
    </source>
</reference>
<organism evidence="6 7">
    <name type="scientific">Leeuwenhoekiella nanhaiensis</name>
    <dbReference type="NCBI Taxonomy" id="1655491"/>
    <lineage>
        <taxon>Bacteria</taxon>
        <taxon>Pseudomonadati</taxon>
        <taxon>Bacteroidota</taxon>
        <taxon>Flavobacteriia</taxon>
        <taxon>Flavobacteriales</taxon>
        <taxon>Flavobacteriaceae</taxon>
        <taxon>Leeuwenhoekiella</taxon>
    </lineage>
</organism>